<dbReference type="Proteomes" id="UP001295469">
    <property type="component" value="Chromosome C03"/>
</dbReference>
<dbReference type="EMBL" id="HG994367">
    <property type="protein sequence ID" value="CAF1702797.1"/>
    <property type="molecule type" value="Genomic_DNA"/>
</dbReference>
<evidence type="ECO:0000313" key="1">
    <source>
        <dbReference type="EMBL" id="CAF1702797.1"/>
    </source>
</evidence>
<name>A0A816IBK1_BRANA</name>
<protein>
    <submittedName>
        <fullName evidence="1">(rape) hypothetical protein</fullName>
    </submittedName>
</protein>
<gene>
    <name evidence="1" type="ORF">DARMORV10_C03P38220.1</name>
</gene>
<organism evidence="1">
    <name type="scientific">Brassica napus</name>
    <name type="common">Rape</name>
    <dbReference type="NCBI Taxonomy" id="3708"/>
    <lineage>
        <taxon>Eukaryota</taxon>
        <taxon>Viridiplantae</taxon>
        <taxon>Streptophyta</taxon>
        <taxon>Embryophyta</taxon>
        <taxon>Tracheophyta</taxon>
        <taxon>Spermatophyta</taxon>
        <taxon>Magnoliopsida</taxon>
        <taxon>eudicotyledons</taxon>
        <taxon>Gunneridae</taxon>
        <taxon>Pentapetalae</taxon>
        <taxon>rosids</taxon>
        <taxon>malvids</taxon>
        <taxon>Brassicales</taxon>
        <taxon>Brassicaceae</taxon>
        <taxon>Brassiceae</taxon>
        <taxon>Brassica</taxon>
    </lineage>
</organism>
<dbReference type="Gramene" id="CDX91820">
    <property type="protein sequence ID" value="CDX91820"/>
    <property type="gene ID" value="GSBRNA2T00153420001"/>
</dbReference>
<reference evidence="1" key="1">
    <citation type="submission" date="2021-01" db="EMBL/GenBank/DDBJ databases">
        <authorList>
            <consortium name="Genoscope - CEA"/>
            <person name="William W."/>
        </authorList>
    </citation>
    <scope>NUCLEOTIDE SEQUENCE</scope>
</reference>
<sequence length="114" mass="12730">MVCVLLGGGNKEWASRIYFLPGGDNKASRRRIRMANDITFWARDSSPCKTFKSSLILFSDQFKDDAEYTEMLQNLVVCGSCYILSGIPTLDINKPESPEWPGLLIDGGGYWLGD</sequence>
<proteinExistence type="predicted"/>
<dbReference type="OMA" id="ANDITFW"/>
<dbReference type="AlphaFoldDB" id="A0A816IBK1"/>
<accession>A0A816IBK1</accession>